<proteinExistence type="predicted"/>
<evidence type="ECO:0000313" key="1">
    <source>
        <dbReference type="EMBL" id="CDF33452.1"/>
    </source>
</evidence>
<evidence type="ECO:0000313" key="2">
    <source>
        <dbReference type="Proteomes" id="UP000012073"/>
    </source>
</evidence>
<dbReference type="AlphaFoldDB" id="R7Q4K5"/>
<organism evidence="1 2">
    <name type="scientific">Chondrus crispus</name>
    <name type="common">Carrageen Irish moss</name>
    <name type="synonym">Polymorpha crispa</name>
    <dbReference type="NCBI Taxonomy" id="2769"/>
    <lineage>
        <taxon>Eukaryota</taxon>
        <taxon>Rhodophyta</taxon>
        <taxon>Florideophyceae</taxon>
        <taxon>Rhodymeniophycidae</taxon>
        <taxon>Gigartinales</taxon>
        <taxon>Gigartinaceae</taxon>
        <taxon>Chondrus</taxon>
    </lineage>
</organism>
<dbReference type="Proteomes" id="UP000012073">
    <property type="component" value="Unassembled WGS sequence"/>
</dbReference>
<dbReference type="GeneID" id="17320970"/>
<name>R7Q4K5_CHOCR</name>
<reference evidence="2" key="1">
    <citation type="journal article" date="2013" name="Proc. Natl. Acad. Sci. U.S.A.">
        <title>Genome structure and metabolic features in the red seaweed Chondrus crispus shed light on evolution of the Archaeplastida.</title>
        <authorList>
            <person name="Collen J."/>
            <person name="Porcel B."/>
            <person name="Carre W."/>
            <person name="Ball S.G."/>
            <person name="Chaparro C."/>
            <person name="Tonon T."/>
            <person name="Barbeyron T."/>
            <person name="Michel G."/>
            <person name="Noel B."/>
            <person name="Valentin K."/>
            <person name="Elias M."/>
            <person name="Artiguenave F."/>
            <person name="Arun A."/>
            <person name="Aury J.M."/>
            <person name="Barbosa-Neto J.F."/>
            <person name="Bothwell J.H."/>
            <person name="Bouget F.Y."/>
            <person name="Brillet L."/>
            <person name="Cabello-Hurtado F."/>
            <person name="Capella-Gutierrez S."/>
            <person name="Charrier B."/>
            <person name="Cladiere L."/>
            <person name="Cock J.M."/>
            <person name="Coelho S.M."/>
            <person name="Colleoni C."/>
            <person name="Czjzek M."/>
            <person name="Da Silva C."/>
            <person name="Delage L."/>
            <person name="Denoeud F."/>
            <person name="Deschamps P."/>
            <person name="Dittami S.M."/>
            <person name="Gabaldon T."/>
            <person name="Gachon C.M."/>
            <person name="Groisillier A."/>
            <person name="Herve C."/>
            <person name="Jabbari K."/>
            <person name="Katinka M."/>
            <person name="Kloareg B."/>
            <person name="Kowalczyk N."/>
            <person name="Labadie K."/>
            <person name="Leblanc C."/>
            <person name="Lopez P.J."/>
            <person name="McLachlan D.H."/>
            <person name="Meslet-Cladiere L."/>
            <person name="Moustafa A."/>
            <person name="Nehr Z."/>
            <person name="Nyvall Collen P."/>
            <person name="Panaud O."/>
            <person name="Partensky F."/>
            <person name="Poulain J."/>
            <person name="Rensing S.A."/>
            <person name="Rousvoal S."/>
            <person name="Samson G."/>
            <person name="Symeonidi A."/>
            <person name="Weissenbach J."/>
            <person name="Zambounis A."/>
            <person name="Wincker P."/>
            <person name="Boyen C."/>
        </authorList>
    </citation>
    <scope>NUCLEOTIDE SEQUENCE [LARGE SCALE GENOMIC DNA]</scope>
    <source>
        <strain evidence="2">cv. Stackhouse</strain>
    </source>
</reference>
<sequence>MRAHGFHHGGVLQIVEARVKRLGKPQGHRSFERIFCGI</sequence>
<keyword evidence="2" id="KW-1185">Reference proteome</keyword>
<dbReference type="KEGG" id="ccp:CHC_T00002246001"/>
<accession>R7Q4K5</accession>
<dbReference type="EMBL" id="HG001646">
    <property type="protein sequence ID" value="CDF33452.1"/>
    <property type="molecule type" value="Genomic_DNA"/>
</dbReference>
<protein>
    <submittedName>
        <fullName evidence="1">Uncharacterized protein</fullName>
    </submittedName>
</protein>
<gene>
    <name evidence="1" type="ORF">CHC_T00002246001</name>
</gene>
<dbReference type="RefSeq" id="XP_005713255.1">
    <property type="nucleotide sequence ID" value="XM_005713198.1"/>
</dbReference>
<dbReference type="Gramene" id="CDF33452">
    <property type="protein sequence ID" value="CDF33452"/>
    <property type="gene ID" value="CHC_T00002246001"/>
</dbReference>